<feature type="transmembrane region" description="Helical" evidence="6">
    <location>
        <begin position="110"/>
        <end position="133"/>
    </location>
</feature>
<comment type="subcellular location">
    <subcellularLocation>
        <location evidence="1">Cell membrane</location>
        <topology evidence="1">Multi-pass membrane protein</topology>
    </subcellularLocation>
</comment>
<organism evidence="7 8">
    <name type="scientific">Novosphingobium soli</name>
    <dbReference type="NCBI Taxonomy" id="574956"/>
    <lineage>
        <taxon>Bacteria</taxon>
        <taxon>Pseudomonadati</taxon>
        <taxon>Pseudomonadota</taxon>
        <taxon>Alphaproteobacteria</taxon>
        <taxon>Sphingomonadales</taxon>
        <taxon>Sphingomonadaceae</taxon>
        <taxon>Novosphingobium</taxon>
    </lineage>
</organism>
<name>A0ABV6CW92_9SPHN</name>
<evidence type="ECO:0000256" key="2">
    <source>
        <dbReference type="ARBA" id="ARBA00022475"/>
    </source>
</evidence>
<protein>
    <submittedName>
        <fullName evidence="7">Lipopolysaccharide biosynthesis protein</fullName>
    </submittedName>
</protein>
<feature type="transmembrane region" description="Helical" evidence="6">
    <location>
        <begin position="203"/>
        <end position="224"/>
    </location>
</feature>
<evidence type="ECO:0000256" key="3">
    <source>
        <dbReference type="ARBA" id="ARBA00022692"/>
    </source>
</evidence>
<feature type="transmembrane region" description="Helical" evidence="6">
    <location>
        <begin position="33"/>
        <end position="57"/>
    </location>
</feature>
<keyword evidence="5 6" id="KW-0472">Membrane</keyword>
<evidence type="ECO:0000256" key="1">
    <source>
        <dbReference type="ARBA" id="ARBA00004651"/>
    </source>
</evidence>
<dbReference type="Pfam" id="PF01943">
    <property type="entry name" value="Polysacc_synt"/>
    <property type="match status" value="1"/>
</dbReference>
<evidence type="ECO:0000256" key="6">
    <source>
        <dbReference type="SAM" id="Phobius"/>
    </source>
</evidence>
<dbReference type="InterPro" id="IPR050833">
    <property type="entry name" value="Poly_Biosynth_Transport"/>
</dbReference>
<feature type="transmembrane region" description="Helical" evidence="6">
    <location>
        <begin position="361"/>
        <end position="384"/>
    </location>
</feature>
<proteinExistence type="predicted"/>
<evidence type="ECO:0000256" key="5">
    <source>
        <dbReference type="ARBA" id="ARBA00023136"/>
    </source>
</evidence>
<dbReference type="PANTHER" id="PTHR30250">
    <property type="entry name" value="PST FAMILY PREDICTED COLANIC ACID TRANSPORTER"/>
    <property type="match status" value="1"/>
</dbReference>
<feature type="transmembrane region" description="Helical" evidence="6">
    <location>
        <begin position="63"/>
        <end position="89"/>
    </location>
</feature>
<dbReference type="EMBL" id="JBHLWK010000014">
    <property type="protein sequence ID" value="MFC0205002.1"/>
    <property type="molecule type" value="Genomic_DNA"/>
</dbReference>
<keyword evidence="8" id="KW-1185">Reference proteome</keyword>
<keyword evidence="2" id="KW-1003">Cell membrane</keyword>
<dbReference type="InterPro" id="IPR002797">
    <property type="entry name" value="Polysacc_synth"/>
</dbReference>
<keyword evidence="4 6" id="KW-1133">Transmembrane helix</keyword>
<feature type="transmembrane region" description="Helical" evidence="6">
    <location>
        <begin position="418"/>
        <end position="439"/>
    </location>
</feature>
<comment type="caution">
    <text evidence="7">The sequence shown here is derived from an EMBL/GenBank/DDBJ whole genome shotgun (WGS) entry which is preliminary data.</text>
</comment>
<dbReference type="PANTHER" id="PTHR30250:SF11">
    <property type="entry name" value="O-ANTIGEN TRANSPORTER-RELATED"/>
    <property type="match status" value="1"/>
</dbReference>
<evidence type="ECO:0000313" key="8">
    <source>
        <dbReference type="Proteomes" id="UP001589798"/>
    </source>
</evidence>
<evidence type="ECO:0000313" key="7">
    <source>
        <dbReference type="EMBL" id="MFC0205002.1"/>
    </source>
</evidence>
<accession>A0ABV6CW92</accession>
<feature type="transmembrane region" description="Helical" evidence="6">
    <location>
        <begin position="329"/>
        <end position="349"/>
    </location>
</feature>
<evidence type="ECO:0000256" key="4">
    <source>
        <dbReference type="ARBA" id="ARBA00022989"/>
    </source>
</evidence>
<gene>
    <name evidence="7" type="ORF">ACFFJC_12045</name>
</gene>
<reference evidence="7 8" key="1">
    <citation type="submission" date="2024-09" db="EMBL/GenBank/DDBJ databases">
        <authorList>
            <person name="Sun Q."/>
            <person name="Mori K."/>
        </authorList>
    </citation>
    <scope>NUCLEOTIDE SEQUENCE [LARGE SCALE GENOMIC DNA]</scope>
    <source>
        <strain evidence="7 8">CCM 7706</strain>
    </source>
</reference>
<sequence length="459" mass="49586">MHLLPGTQSKKAFELKPVSQLVRKGWGYARSSAAMVVGLRVAGAAFTYLNVVLLARWLNITDYGIFTLIISTVTLGGFVTRFGSDIAIVRFLGIYREKGEASLAEGAVRAALNFTLVASLIIAVIATVVYFAVPGLTDRPWLYAAAAFLLYPAFTQNEVLSAILRSFGVNFAALAPKDILWRGSLLVLALFGIWKGYESGTTLRLVIVGSGLVITALCAWQHVLQRRVRARFGAVSEAPAYDFKAWRASVVPLWLLLIARNLFRTADVLLVGALLSVRDAGIYFAVSRTAELLGFFLSSLNLLVGPAVSRGHAKGDTASVQHKLDQVSLFLIASTLSAELVLIVAGPWILGFMGPEFRDAYIPLLILSAGQCFNVFVGSSGVVLNMTGHEKANARILVTTLVFSLGLMALLASRYGLMGAAIASTVGMMTWNLGLWAAVRRLTPYDPSWLGVLSLIKRK</sequence>
<dbReference type="RefSeq" id="WP_379487764.1">
    <property type="nucleotide sequence ID" value="NZ_JBHLWK010000014.1"/>
</dbReference>
<keyword evidence="3 6" id="KW-0812">Transmembrane</keyword>
<feature type="transmembrane region" description="Helical" evidence="6">
    <location>
        <begin position="396"/>
        <end position="412"/>
    </location>
</feature>
<dbReference type="Proteomes" id="UP001589798">
    <property type="component" value="Unassembled WGS sequence"/>
</dbReference>